<reference evidence="1 2" key="1">
    <citation type="submission" date="2018-06" db="EMBL/GenBank/DDBJ databases">
        <title>Combined omics and stable isotope probing to characterize newly discovered Mariana Back-Arc vent microbial communities.</title>
        <authorList>
            <person name="Trembath-Reichert E."/>
            <person name="Huber J.A."/>
        </authorList>
    </citation>
    <scope>NUCLEOTIDE SEQUENCE [LARGE SCALE GENOMIC DNA]</scope>
    <source>
        <strain evidence="1">MAG 63_1</strain>
    </source>
</reference>
<evidence type="ECO:0000313" key="1">
    <source>
        <dbReference type="EMBL" id="RTZ77842.1"/>
    </source>
</evidence>
<accession>A0A432G2J2</accession>
<dbReference type="AlphaFoldDB" id="A0A432G2J2"/>
<comment type="caution">
    <text evidence="1">The sequence shown here is derived from an EMBL/GenBank/DDBJ whole genome shotgun (WGS) entry which is preliminary data.</text>
</comment>
<sequence length="60" mass="6425">MGITNKACMIIVTAEATSQSRLMKSSFQSIFPTIKVSGPHSNSGMKNSPIDGMNNSIAFF</sequence>
<evidence type="ECO:0000313" key="2">
    <source>
        <dbReference type="Proteomes" id="UP000286801"/>
    </source>
</evidence>
<name>A0A432G2J2_9DELT</name>
<protein>
    <submittedName>
        <fullName evidence="1">Uncharacterized protein</fullName>
    </submittedName>
</protein>
<proteinExistence type="predicted"/>
<gene>
    <name evidence="1" type="ORF">DSY97_09010</name>
</gene>
<dbReference type="EMBL" id="QNZL01000238">
    <property type="protein sequence ID" value="RTZ77842.1"/>
    <property type="molecule type" value="Genomic_DNA"/>
</dbReference>
<organism evidence="1 2">
    <name type="scientific">SAR324 cluster bacterium</name>
    <dbReference type="NCBI Taxonomy" id="2024889"/>
    <lineage>
        <taxon>Bacteria</taxon>
        <taxon>Deltaproteobacteria</taxon>
        <taxon>SAR324 cluster</taxon>
    </lineage>
</organism>
<dbReference type="Proteomes" id="UP000286801">
    <property type="component" value="Unassembled WGS sequence"/>
</dbReference>